<reference evidence="2" key="1">
    <citation type="submission" date="2020-07" db="EMBL/GenBank/DDBJ databases">
        <title>The High-quality genome of the commercially important snow crab, Chionoecetes opilio.</title>
        <authorList>
            <person name="Jeong J.-H."/>
            <person name="Ryu S."/>
        </authorList>
    </citation>
    <scope>NUCLEOTIDE SEQUENCE</scope>
    <source>
        <strain evidence="2">MADBK_172401_WGS</strain>
        <tissue evidence="2">Digestive gland</tissue>
    </source>
</reference>
<accession>A0A8J4YJJ3</accession>
<keyword evidence="3" id="KW-1185">Reference proteome</keyword>
<dbReference type="AlphaFoldDB" id="A0A8J4YJJ3"/>
<evidence type="ECO:0000256" key="1">
    <source>
        <dbReference type="SAM" id="MobiDB-lite"/>
    </source>
</evidence>
<evidence type="ECO:0000313" key="2">
    <source>
        <dbReference type="EMBL" id="KAG0722645.1"/>
    </source>
</evidence>
<dbReference type="Proteomes" id="UP000770661">
    <property type="component" value="Unassembled WGS sequence"/>
</dbReference>
<dbReference type="EMBL" id="JACEEZ010009223">
    <property type="protein sequence ID" value="KAG0722645.1"/>
    <property type="molecule type" value="Genomic_DNA"/>
</dbReference>
<sequence length="165" mass="18058">MVFPLGGAPPLQRALTAVNENFANLSVVLRSAEFKKKTGDSRESEGLPPGRRAHVGPQPLRKKVYARPCPIDFSLESGGNSRRKFRQAGSPTRSLSSHCEKGAGYLVLHIFFCISSCLYWGPSSFREAREAGTGILRSEPWGGRWERAGLGAVRFSGMPLVLRAK</sequence>
<gene>
    <name evidence="2" type="ORF">GWK47_044106</name>
</gene>
<name>A0A8J4YJJ3_CHIOP</name>
<proteinExistence type="predicted"/>
<organism evidence="2 3">
    <name type="scientific">Chionoecetes opilio</name>
    <name type="common">Atlantic snow crab</name>
    <name type="synonym">Cancer opilio</name>
    <dbReference type="NCBI Taxonomy" id="41210"/>
    <lineage>
        <taxon>Eukaryota</taxon>
        <taxon>Metazoa</taxon>
        <taxon>Ecdysozoa</taxon>
        <taxon>Arthropoda</taxon>
        <taxon>Crustacea</taxon>
        <taxon>Multicrustacea</taxon>
        <taxon>Malacostraca</taxon>
        <taxon>Eumalacostraca</taxon>
        <taxon>Eucarida</taxon>
        <taxon>Decapoda</taxon>
        <taxon>Pleocyemata</taxon>
        <taxon>Brachyura</taxon>
        <taxon>Eubrachyura</taxon>
        <taxon>Majoidea</taxon>
        <taxon>Majidae</taxon>
        <taxon>Chionoecetes</taxon>
    </lineage>
</organism>
<protein>
    <submittedName>
        <fullName evidence="2">Uncharacterized protein</fullName>
    </submittedName>
</protein>
<evidence type="ECO:0000313" key="3">
    <source>
        <dbReference type="Proteomes" id="UP000770661"/>
    </source>
</evidence>
<feature type="region of interest" description="Disordered" evidence="1">
    <location>
        <begin position="38"/>
        <end position="59"/>
    </location>
</feature>
<comment type="caution">
    <text evidence="2">The sequence shown here is derived from an EMBL/GenBank/DDBJ whole genome shotgun (WGS) entry which is preliminary data.</text>
</comment>